<comment type="similarity">
    <text evidence="2">Belongs to the 'phage' integrase family. XerD subfamily.</text>
</comment>
<dbReference type="Gene3D" id="1.10.443.10">
    <property type="entry name" value="Intergrase catalytic core"/>
    <property type="match status" value="1"/>
</dbReference>
<keyword evidence="4 10" id="KW-0132">Cell division</keyword>
<dbReference type="InterPro" id="IPR002104">
    <property type="entry name" value="Integrase_catalytic"/>
</dbReference>
<dbReference type="GO" id="GO:0006313">
    <property type="term" value="P:DNA transposition"/>
    <property type="evidence" value="ECO:0007669"/>
    <property type="project" value="UniProtKB-UniRule"/>
</dbReference>
<evidence type="ECO:0000256" key="7">
    <source>
        <dbReference type="ARBA" id="ARBA00023125"/>
    </source>
</evidence>
<dbReference type="InterPro" id="IPR023009">
    <property type="entry name" value="Tyrosine_recombinase_XerC/XerD"/>
</dbReference>
<comment type="subcellular location">
    <subcellularLocation>
        <location evidence="1 10">Cytoplasm</location>
    </subcellularLocation>
</comment>
<organism evidence="13 14">
    <name type="scientific">Ilumatobacter coccineus</name>
    <dbReference type="NCBI Taxonomy" id="467094"/>
    <lineage>
        <taxon>Bacteria</taxon>
        <taxon>Bacillati</taxon>
        <taxon>Actinomycetota</taxon>
        <taxon>Acidimicrobiia</taxon>
        <taxon>Acidimicrobiales</taxon>
        <taxon>Ilumatobacteraceae</taxon>
        <taxon>Ilumatobacter</taxon>
    </lineage>
</organism>
<dbReference type="NCBIfam" id="NF001399">
    <property type="entry name" value="PRK00283.1"/>
    <property type="match status" value="1"/>
</dbReference>
<dbReference type="NCBIfam" id="TIGR02225">
    <property type="entry name" value="recomb_XerD"/>
    <property type="match status" value="1"/>
</dbReference>
<keyword evidence="5 10" id="KW-0159">Chromosome partition</keyword>
<proteinExistence type="inferred from homology"/>
<evidence type="ECO:0000256" key="3">
    <source>
        <dbReference type="ARBA" id="ARBA00022490"/>
    </source>
</evidence>
<dbReference type="InterPro" id="IPR004107">
    <property type="entry name" value="Integrase_SAM-like_N"/>
</dbReference>
<accession>A0A2G6K9U8</accession>
<dbReference type="SUPFAM" id="SSF47823">
    <property type="entry name" value="lambda integrase-like, N-terminal domain"/>
    <property type="match status" value="1"/>
</dbReference>
<keyword evidence="6 10" id="KW-0229">DNA integration</keyword>
<dbReference type="AlphaFoldDB" id="A0A2G6K9U8"/>
<dbReference type="InterPro" id="IPR011010">
    <property type="entry name" value="DNA_brk_join_enz"/>
</dbReference>
<keyword evidence="9 10" id="KW-0131">Cell cycle</keyword>
<comment type="caution">
    <text evidence="13">The sequence shown here is derived from an EMBL/GenBank/DDBJ whole genome shotgun (WGS) entry which is preliminary data.</text>
</comment>
<evidence type="ECO:0000256" key="2">
    <source>
        <dbReference type="ARBA" id="ARBA00010450"/>
    </source>
</evidence>
<dbReference type="GO" id="GO:0051301">
    <property type="term" value="P:cell division"/>
    <property type="evidence" value="ECO:0007669"/>
    <property type="project" value="UniProtKB-KW"/>
</dbReference>
<dbReference type="GO" id="GO:0005737">
    <property type="term" value="C:cytoplasm"/>
    <property type="evidence" value="ECO:0007669"/>
    <property type="project" value="UniProtKB-SubCell"/>
</dbReference>
<evidence type="ECO:0000256" key="9">
    <source>
        <dbReference type="ARBA" id="ARBA00023306"/>
    </source>
</evidence>
<dbReference type="SUPFAM" id="SSF56349">
    <property type="entry name" value="DNA breaking-rejoining enzymes"/>
    <property type="match status" value="1"/>
</dbReference>
<comment type="function">
    <text evidence="10">Site-specific tyrosine recombinase, which acts by catalyzing the cutting and rejoining of the recombining DNA molecules. The XerC-XerD complex is essential to convert dimers of the bacterial chromosome into monomers to permit their segregation at cell division. It also contributes to the segregational stability of plasmids.</text>
</comment>
<evidence type="ECO:0000256" key="10">
    <source>
        <dbReference type="HAMAP-Rule" id="MF_01808"/>
    </source>
</evidence>
<dbReference type="Pfam" id="PF00589">
    <property type="entry name" value="Phage_integrase"/>
    <property type="match status" value="1"/>
</dbReference>
<evidence type="ECO:0000256" key="5">
    <source>
        <dbReference type="ARBA" id="ARBA00022829"/>
    </source>
</evidence>
<protein>
    <recommendedName>
        <fullName evidence="10">Tyrosine recombinase XerC</fullName>
    </recommendedName>
</protein>
<evidence type="ECO:0000256" key="6">
    <source>
        <dbReference type="ARBA" id="ARBA00022908"/>
    </source>
</evidence>
<evidence type="ECO:0000259" key="12">
    <source>
        <dbReference type="PROSITE" id="PS51900"/>
    </source>
</evidence>
<evidence type="ECO:0000313" key="14">
    <source>
        <dbReference type="Proteomes" id="UP000230914"/>
    </source>
</evidence>
<keyword evidence="7 10" id="KW-0238">DNA-binding</keyword>
<name>A0A2G6K9U8_9ACTN</name>
<dbReference type="Gene3D" id="1.10.150.130">
    <property type="match status" value="1"/>
</dbReference>
<dbReference type="Proteomes" id="UP000230914">
    <property type="component" value="Unassembled WGS sequence"/>
</dbReference>
<dbReference type="CDD" id="cd00798">
    <property type="entry name" value="INT_XerDC_C"/>
    <property type="match status" value="1"/>
</dbReference>
<dbReference type="GO" id="GO:0009037">
    <property type="term" value="F:tyrosine-based site-specific recombinase activity"/>
    <property type="evidence" value="ECO:0007669"/>
    <property type="project" value="UniProtKB-UniRule"/>
</dbReference>
<evidence type="ECO:0000256" key="8">
    <source>
        <dbReference type="ARBA" id="ARBA00023172"/>
    </source>
</evidence>
<comment type="subunit">
    <text evidence="10">Forms a cyclic heterotetrameric complex composed of two molecules of XerC and two molecules of XerD.</text>
</comment>
<dbReference type="InterPro" id="IPR013762">
    <property type="entry name" value="Integrase-like_cat_sf"/>
</dbReference>
<dbReference type="Pfam" id="PF02899">
    <property type="entry name" value="Phage_int_SAM_1"/>
    <property type="match status" value="1"/>
</dbReference>
<feature type="domain" description="Tyr recombinase" evidence="11">
    <location>
        <begin position="115"/>
        <end position="305"/>
    </location>
</feature>
<dbReference type="PANTHER" id="PTHR30349">
    <property type="entry name" value="PHAGE INTEGRASE-RELATED"/>
    <property type="match status" value="1"/>
</dbReference>
<feature type="active site" evidence="10">
    <location>
        <position position="179"/>
    </location>
</feature>
<dbReference type="HAMAP" id="MF_01808">
    <property type="entry name" value="Recomb_XerC_XerD"/>
    <property type="match status" value="1"/>
</dbReference>
<feature type="active site" evidence="10">
    <location>
        <position position="257"/>
    </location>
</feature>
<reference evidence="13 14" key="1">
    <citation type="submission" date="2017-10" db="EMBL/GenBank/DDBJ databases">
        <title>Novel microbial diversity and functional potential in the marine mammal oral microbiome.</title>
        <authorList>
            <person name="Dudek N.K."/>
            <person name="Sun C.L."/>
            <person name="Burstein D."/>
            <person name="Kantor R.S."/>
            <person name="Aliaga Goltsman D.S."/>
            <person name="Bik E.M."/>
            <person name="Thomas B.C."/>
            <person name="Banfield J.F."/>
            <person name="Relman D.A."/>
        </authorList>
    </citation>
    <scope>NUCLEOTIDE SEQUENCE [LARGE SCALE GENOMIC DNA]</scope>
    <source>
        <strain evidence="13">DOLJORAL78_61_10</strain>
    </source>
</reference>
<dbReference type="PANTHER" id="PTHR30349:SF81">
    <property type="entry name" value="TYROSINE RECOMBINASE XERC"/>
    <property type="match status" value="1"/>
</dbReference>
<gene>
    <name evidence="10" type="primary">xerC</name>
    <name evidence="13" type="ORF">CSA55_03325</name>
</gene>
<dbReference type="EMBL" id="PDSL01000049">
    <property type="protein sequence ID" value="PIE32444.1"/>
    <property type="molecule type" value="Genomic_DNA"/>
</dbReference>
<dbReference type="PROSITE" id="PS51900">
    <property type="entry name" value="CB"/>
    <property type="match status" value="1"/>
</dbReference>
<evidence type="ECO:0000256" key="1">
    <source>
        <dbReference type="ARBA" id="ARBA00004496"/>
    </source>
</evidence>
<keyword evidence="8 10" id="KW-0233">DNA recombination</keyword>
<feature type="active site" description="O-(3'-phospho-DNA)-tyrosine intermediate" evidence="10">
    <location>
        <position position="292"/>
    </location>
</feature>
<dbReference type="InterPro" id="IPR050090">
    <property type="entry name" value="Tyrosine_recombinase_XerCD"/>
</dbReference>
<evidence type="ECO:0000256" key="4">
    <source>
        <dbReference type="ARBA" id="ARBA00022618"/>
    </source>
</evidence>
<feature type="domain" description="Core-binding (CB)" evidence="12">
    <location>
        <begin position="9"/>
        <end position="94"/>
    </location>
</feature>
<sequence length="314" mass="34971">MADLVDDPIELPEEASEFLGWLQAIRGRSRNTVHAYRRDLRHYHTWLLAHDRSILTIDHEGLIDYVNNRIEIGLAPATIARQLTAVRMLHRYLATEGKRPDDPTARLDGVKVPSGLPKPLTEDQIASLLDAAIGHEPHQIRDRALLELLYATGARVSEAVGLNLSDLDTDQGLVRLFGKGSKERIVPFGRVCAAALDEWLSPSGRGALAPLKWKRRGDAEAVFLNQRGGRLSRQGAWLIVGEYGRRAGIKDEDLSPHVLRHSCATHMLNHGADVRIVQEMLGHASISTTQVYTHVSQERLWEVYSLAHPRAVSS</sequence>
<dbReference type="InterPro" id="IPR010998">
    <property type="entry name" value="Integrase_recombinase_N"/>
</dbReference>
<evidence type="ECO:0000259" key="11">
    <source>
        <dbReference type="PROSITE" id="PS51898"/>
    </source>
</evidence>
<feature type="active site" evidence="10">
    <location>
        <position position="283"/>
    </location>
</feature>
<feature type="active site" evidence="10">
    <location>
        <position position="155"/>
    </location>
</feature>
<feature type="active site" evidence="10">
    <location>
        <position position="260"/>
    </location>
</feature>
<dbReference type="InterPro" id="IPR044068">
    <property type="entry name" value="CB"/>
</dbReference>
<dbReference type="GO" id="GO:0003677">
    <property type="term" value="F:DNA binding"/>
    <property type="evidence" value="ECO:0007669"/>
    <property type="project" value="UniProtKB-UniRule"/>
</dbReference>
<comment type="similarity">
    <text evidence="10">Belongs to the 'phage' integrase family. XerC subfamily.</text>
</comment>
<dbReference type="PROSITE" id="PS51898">
    <property type="entry name" value="TYR_RECOMBINASE"/>
    <property type="match status" value="1"/>
</dbReference>
<dbReference type="InterPro" id="IPR011932">
    <property type="entry name" value="Recomb_XerD"/>
</dbReference>
<dbReference type="GO" id="GO:0007059">
    <property type="term" value="P:chromosome segregation"/>
    <property type="evidence" value="ECO:0007669"/>
    <property type="project" value="UniProtKB-UniRule"/>
</dbReference>
<keyword evidence="3 10" id="KW-0963">Cytoplasm</keyword>
<evidence type="ECO:0000313" key="13">
    <source>
        <dbReference type="EMBL" id="PIE32444.1"/>
    </source>
</evidence>